<proteinExistence type="predicted"/>
<accession>A0A653E7W4</accession>
<dbReference type="AlphaFoldDB" id="A0A653E7W4"/>
<name>A0A653E7W4_9PSED</name>
<sequence>MQSLDPQQRLALHAAIIAHDDAQNCTVYRPDESDPDAEEEDLGDGKIILGGTYVPPAEWDQEALDDYYDDSDPSLFVTARIASDYKPGSADYFEVEPGDFVATLPAPGKVQMYFVYDYTEDAQGREYVLIRDDE</sequence>
<reference evidence="1" key="1">
    <citation type="submission" date="2019-02" db="EMBL/GenBank/DDBJ databases">
        <authorList>
            <consortium name="Genoscope - CEA"/>
            <person name="William W."/>
        </authorList>
    </citation>
    <scope>NUCLEOTIDE SEQUENCE [LARGE SCALE GENOMIC DNA]</scope>
    <source>
        <strain evidence="1">YSy11</strain>
    </source>
</reference>
<protein>
    <submittedName>
        <fullName evidence="1">Uncharacterized protein</fullName>
    </submittedName>
</protein>
<dbReference type="RefSeq" id="WP_069900498.1">
    <property type="nucleotide sequence ID" value="NZ_LR215729.2"/>
</dbReference>
<evidence type="ECO:0000313" key="1">
    <source>
        <dbReference type="EMBL" id="VEV98623.1"/>
    </source>
</evidence>
<organism evidence="1">
    <name type="scientific">Pseudomonas marincola</name>
    <dbReference type="NCBI Taxonomy" id="437900"/>
    <lineage>
        <taxon>Bacteria</taxon>
        <taxon>Pseudomonadati</taxon>
        <taxon>Pseudomonadota</taxon>
        <taxon>Gammaproteobacteria</taxon>
        <taxon>Pseudomonadales</taxon>
        <taxon>Pseudomonadaceae</taxon>
        <taxon>Pseudomonas</taxon>
    </lineage>
</organism>
<dbReference type="EMBL" id="LR215729">
    <property type="protein sequence ID" value="VEV98623.1"/>
    <property type="molecule type" value="Genomic_DNA"/>
</dbReference>
<gene>
    <name evidence="1" type="ORF">PMYSY11_3579</name>
</gene>